<keyword evidence="7" id="KW-1185">Reference proteome</keyword>
<accession>A0A7J6IAY4</accession>
<evidence type="ECO:0000256" key="1">
    <source>
        <dbReference type="ARBA" id="ARBA00003211"/>
    </source>
</evidence>
<sequence>MKMMMRGIMGLMVVMMMMMSYGVEVASAQLSNAQCHEERRIGLNACKPVLIGMPPSAACCQRVRVTHVQCVCQAITPKLAAYIDLKRAIPLIQGCGRRVPRHFKCGSITTP</sequence>
<feature type="chain" id="PRO_5029516649" description="Bifunctional inhibitor/plant lipid transfer protein/seed storage helical domain-containing protein" evidence="4">
    <location>
        <begin position="23"/>
        <end position="111"/>
    </location>
</feature>
<evidence type="ECO:0000256" key="4">
    <source>
        <dbReference type="SAM" id="SignalP"/>
    </source>
</evidence>
<evidence type="ECO:0000313" key="7">
    <source>
        <dbReference type="Proteomes" id="UP000583929"/>
    </source>
</evidence>
<dbReference type="EMBL" id="JAATIQ010000002">
    <property type="protein sequence ID" value="KAF4404231.1"/>
    <property type="molecule type" value="Genomic_DNA"/>
</dbReference>
<evidence type="ECO:0000259" key="5">
    <source>
        <dbReference type="Pfam" id="PF14368"/>
    </source>
</evidence>
<keyword evidence="3" id="KW-0446">Lipid-binding</keyword>
<reference evidence="6 7" key="1">
    <citation type="journal article" date="2020" name="bioRxiv">
        <title>Sequence and annotation of 42 cannabis genomes reveals extensive copy number variation in cannabinoid synthesis and pathogen resistance genes.</title>
        <authorList>
            <person name="Mckernan K.J."/>
            <person name="Helbert Y."/>
            <person name="Kane L.T."/>
            <person name="Ebling H."/>
            <person name="Zhang L."/>
            <person name="Liu B."/>
            <person name="Eaton Z."/>
            <person name="Mclaughlin S."/>
            <person name="Kingan S."/>
            <person name="Baybayan P."/>
            <person name="Concepcion G."/>
            <person name="Jordan M."/>
            <person name="Riva A."/>
            <person name="Barbazuk W."/>
            <person name="Harkins T."/>
        </authorList>
    </citation>
    <scope>NUCLEOTIDE SEQUENCE [LARGE SCALE GENOMIC DNA]</scope>
    <source>
        <strain evidence="7">cv. Jamaican Lion 4</strain>
        <tissue evidence="6">Leaf</tissue>
    </source>
</reference>
<evidence type="ECO:0000256" key="2">
    <source>
        <dbReference type="ARBA" id="ARBA00022448"/>
    </source>
</evidence>
<name>A0A7J6IAY4_CANSA</name>
<feature type="domain" description="Bifunctional inhibitor/plant lipid transfer protein/seed storage helical" evidence="5">
    <location>
        <begin position="16"/>
        <end position="105"/>
    </location>
</feature>
<comment type="caution">
    <text evidence="6">The sequence shown here is derived from an EMBL/GenBank/DDBJ whole genome shotgun (WGS) entry which is preliminary data.</text>
</comment>
<evidence type="ECO:0000313" key="6">
    <source>
        <dbReference type="EMBL" id="KAF4404231.1"/>
    </source>
</evidence>
<keyword evidence="2" id="KW-0813">Transport</keyword>
<feature type="signal peptide" evidence="4">
    <location>
        <begin position="1"/>
        <end position="22"/>
    </location>
</feature>
<proteinExistence type="predicted"/>
<dbReference type="Pfam" id="PF14368">
    <property type="entry name" value="LTP_2"/>
    <property type="match status" value="1"/>
</dbReference>
<dbReference type="InterPro" id="IPR016140">
    <property type="entry name" value="Bifunc_inhib/LTP/seed_store"/>
</dbReference>
<dbReference type="AlphaFoldDB" id="A0A7J6IAY4"/>
<comment type="function">
    <text evidence="1">Plant non-specific lipid-transfer proteins transfer phospholipids as well as galactolipids across membranes. May play a role in wax or cutin deposition in the cell walls of expanding epidermal cells and certain secretory tissues.</text>
</comment>
<gene>
    <name evidence="6" type="ORF">G4B88_014687</name>
</gene>
<protein>
    <recommendedName>
        <fullName evidence="5">Bifunctional inhibitor/plant lipid transfer protein/seed storage helical domain-containing protein</fullName>
    </recommendedName>
</protein>
<dbReference type="PANTHER" id="PTHR33286">
    <property type="entry name" value="BIFUNCTIONAL INHIBITOR/LIPID-TRANSFER PROTEIN/SEED STORAGE 2S ALBUMIN SUPERFAMILY PROTEIN"/>
    <property type="match status" value="1"/>
</dbReference>
<dbReference type="SUPFAM" id="SSF47699">
    <property type="entry name" value="Bifunctional inhibitor/lipid-transfer protein/seed storage 2S albumin"/>
    <property type="match status" value="1"/>
</dbReference>
<dbReference type="Proteomes" id="UP000583929">
    <property type="component" value="Unassembled WGS sequence"/>
</dbReference>
<dbReference type="PANTHER" id="PTHR33286:SF32">
    <property type="entry name" value="BIFUNCTIONAL INHIBITOR_PLANT LIPID TRANSFER PROTEIN_SEED STORAGE HELICAL DOMAIN-CONTAINING PROTEIN"/>
    <property type="match status" value="1"/>
</dbReference>
<organism evidence="6 7">
    <name type="scientific">Cannabis sativa</name>
    <name type="common">Hemp</name>
    <name type="synonym">Marijuana</name>
    <dbReference type="NCBI Taxonomy" id="3483"/>
    <lineage>
        <taxon>Eukaryota</taxon>
        <taxon>Viridiplantae</taxon>
        <taxon>Streptophyta</taxon>
        <taxon>Embryophyta</taxon>
        <taxon>Tracheophyta</taxon>
        <taxon>Spermatophyta</taxon>
        <taxon>Magnoliopsida</taxon>
        <taxon>eudicotyledons</taxon>
        <taxon>Gunneridae</taxon>
        <taxon>Pentapetalae</taxon>
        <taxon>rosids</taxon>
        <taxon>fabids</taxon>
        <taxon>Rosales</taxon>
        <taxon>Cannabaceae</taxon>
        <taxon>Cannabis</taxon>
    </lineage>
</organism>
<dbReference type="InterPro" id="IPR036312">
    <property type="entry name" value="Bifun_inhib/LTP/seed_sf"/>
</dbReference>
<keyword evidence="4" id="KW-0732">Signal</keyword>
<evidence type="ECO:0000256" key="3">
    <source>
        <dbReference type="ARBA" id="ARBA00023121"/>
    </source>
</evidence>
<dbReference type="Gene3D" id="1.10.110.10">
    <property type="entry name" value="Plant lipid-transfer and hydrophobic proteins"/>
    <property type="match status" value="1"/>
</dbReference>
<dbReference type="GO" id="GO:0008289">
    <property type="term" value="F:lipid binding"/>
    <property type="evidence" value="ECO:0007669"/>
    <property type="project" value="UniProtKB-KW"/>
</dbReference>